<dbReference type="EMBL" id="AGEI01000028">
    <property type="protein sequence ID" value="EHR32565.1"/>
    <property type="molecule type" value="Genomic_DNA"/>
</dbReference>
<protein>
    <recommendedName>
        <fullName evidence="4">HTH gntR-type domain-containing protein</fullName>
    </recommendedName>
</protein>
<comment type="caution">
    <text evidence="5">The sequence shown here is derived from an EMBL/GenBank/DDBJ whole genome shotgun (WGS) entry which is preliminary data.</text>
</comment>
<dbReference type="HOGENOM" id="CLU_063236_2_1_9"/>
<dbReference type="eggNOG" id="COG2188">
    <property type="taxonomic scope" value="Bacteria"/>
</dbReference>
<gene>
    <name evidence="5" type="ORF">HMPREF9709_01496</name>
</gene>
<dbReference type="Gene3D" id="1.10.10.10">
    <property type="entry name" value="Winged helix-like DNA-binding domain superfamily/Winged helix DNA-binding domain"/>
    <property type="match status" value="1"/>
</dbReference>
<evidence type="ECO:0000256" key="1">
    <source>
        <dbReference type="ARBA" id="ARBA00023015"/>
    </source>
</evidence>
<evidence type="ECO:0000256" key="2">
    <source>
        <dbReference type="ARBA" id="ARBA00023125"/>
    </source>
</evidence>
<dbReference type="GO" id="GO:0003700">
    <property type="term" value="F:DNA-binding transcription factor activity"/>
    <property type="evidence" value="ECO:0007669"/>
    <property type="project" value="InterPro"/>
</dbReference>
<organism evidence="5 6">
    <name type="scientific">Helcococcus kunzii ATCC 51366</name>
    <dbReference type="NCBI Taxonomy" id="883114"/>
    <lineage>
        <taxon>Bacteria</taxon>
        <taxon>Bacillati</taxon>
        <taxon>Bacillota</taxon>
        <taxon>Tissierellia</taxon>
        <taxon>Tissierellales</taxon>
        <taxon>Peptoniphilaceae</taxon>
        <taxon>Helcococcus</taxon>
    </lineage>
</organism>
<reference evidence="5 6" key="1">
    <citation type="submission" date="2012-01" db="EMBL/GenBank/DDBJ databases">
        <title>The Genome Sequence of Helcococcus kunzii ATCC 51366.</title>
        <authorList>
            <consortium name="The Broad Institute Genome Sequencing Platform"/>
            <person name="Earl A."/>
            <person name="Ward D."/>
            <person name="Feldgarden M."/>
            <person name="Gevers D."/>
            <person name="Huys G."/>
            <person name="Young S.K."/>
            <person name="Zeng Q."/>
            <person name="Gargeya S."/>
            <person name="Fitzgerald M."/>
            <person name="Haas B."/>
            <person name="Abouelleil A."/>
            <person name="Alvarado L."/>
            <person name="Arachchi H.M."/>
            <person name="Berlin A."/>
            <person name="Chapman S.B."/>
            <person name="Gearin G."/>
            <person name="Goldberg J."/>
            <person name="Griggs A."/>
            <person name="Gujja S."/>
            <person name="Hansen M."/>
            <person name="Heiman D."/>
            <person name="Howarth C."/>
            <person name="Larimer J."/>
            <person name="Lui A."/>
            <person name="MacDonald P.J.P."/>
            <person name="McCowen C."/>
            <person name="Montmayeur A."/>
            <person name="Murphy C."/>
            <person name="Neiman D."/>
            <person name="Pearson M."/>
            <person name="Priest M."/>
            <person name="Roberts A."/>
            <person name="Saif S."/>
            <person name="Shea T."/>
            <person name="Sisk P."/>
            <person name="Stolte C."/>
            <person name="Sykes S."/>
            <person name="Wortman J."/>
            <person name="Nusbaum C."/>
            <person name="Birren B."/>
        </authorList>
    </citation>
    <scope>NUCLEOTIDE SEQUENCE [LARGE SCALE GENOMIC DNA]</scope>
    <source>
        <strain evidence="5 6">ATCC 51366</strain>
    </source>
</reference>
<dbReference type="CDD" id="cd07377">
    <property type="entry name" value="WHTH_GntR"/>
    <property type="match status" value="1"/>
</dbReference>
<dbReference type="SUPFAM" id="SSF46785">
    <property type="entry name" value="Winged helix' DNA-binding domain"/>
    <property type="match status" value="1"/>
</dbReference>
<evidence type="ECO:0000313" key="5">
    <source>
        <dbReference type="EMBL" id="EHR32565.1"/>
    </source>
</evidence>
<dbReference type="Proteomes" id="UP000004191">
    <property type="component" value="Unassembled WGS sequence"/>
</dbReference>
<sequence length="237" mass="28058">MKEYLYKQVQDYILDKIHNLEYKPGSKIPSERKISEDLDINRMSVRNAISKLVEDRILYRLHGSGTFVANIKNSRGKMVVSSFTPDSFNLNMSALGRYTNSRVLSFKVIYDNKDFKKFFNSVDAIYELCRIRYVDSKPASLEYTYFPFKQFIDAIRYDFSESSLYEYMEYKGKRPVKFDKITEVIVDEKVNIILDNKKDTSVFKTTYIGKTEDNINVEYTNSYVNLEDIEFKYIRKK</sequence>
<accession>H3NQ85</accession>
<dbReference type="AlphaFoldDB" id="H3NQ85"/>
<dbReference type="InterPro" id="IPR050679">
    <property type="entry name" value="Bact_HTH_transcr_reg"/>
</dbReference>
<evidence type="ECO:0000259" key="4">
    <source>
        <dbReference type="PROSITE" id="PS50949"/>
    </source>
</evidence>
<dbReference type="PROSITE" id="PS50949">
    <property type="entry name" value="HTH_GNTR"/>
    <property type="match status" value="1"/>
</dbReference>
<keyword evidence="2" id="KW-0238">DNA-binding</keyword>
<dbReference type="Pfam" id="PF00392">
    <property type="entry name" value="GntR"/>
    <property type="match status" value="1"/>
</dbReference>
<proteinExistence type="predicted"/>
<dbReference type="PRINTS" id="PR00035">
    <property type="entry name" value="HTHGNTR"/>
</dbReference>
<dbReference type="InterPro" id="IPR036388">
    <property type="entry name" value="WH-like_DNA-bd_sf"/>
</dbReference>
<keyword evidence="6" id="KW-1185">Reference proteome</keyword>
<dbReference type="InterPro" id="IPR011663">
    <property type="entry name" value="UTRA"/>
</dbReference>
<dbReference type="Pfam" id="PF07702">
    <property type="entry name" value="UTRA"/>
    <property type="match status" value="1"/>
</dbReference>
<dbReference type="GO" id="GO:0045892">
    <property type="term" value="P:negative regulation of DNA-templated transcription"/>
    <property type="evidence" value="ECO:0007669"/>
    <property type="project" value="TreeGrafter"/>
</dbReference>
<dbReference type="PANTHER" id="PTHR44846:SF1">
    <property type="entry name" value="MANNOSYL-D-GLYCERATE TRANSPORT_METABOLISM SYSTEM REPRESSOR MNGR-RELATED"/>
    <property type="match status" value="1"/>
</dbReference>
<evidence type="ECO:0000313" key="6">
    <source>
        <dbReference type="Proteomes" id="UP000004191"/>
    </source>
</evidence>
<dbReference type="SUPFAM" id="SSF64288">
    <property type="entry name" value="Chorismate lyase-like"/>
    <property type="match status" value="1"/>
</dbReference>
<evidence type="ECO:0000256" key="3">
    <source>
        <dbReference type="ARBA" id="ARBA00023163"/>
    </source>
</evidence>
<dbReference type="GO" id="GO:0003677">
    <property type="term" value="F:DNA binding"/>
    <property type="evidence" value="ECO:0007669"/>
    <property type="project" value="UniProtKB-KW"/>
</dbReference>
<dbReference type="OrthoDB" id="369138at2"/>
<feature type="domain" description="HTH gntR-type" evidence="4">
    <location>
        <begin position="3"/>
        <end position="71"/>
    </location>
</feature>
<dbReference type="SMART" id="SM00345">
    <property type="entry name" value="HTH_GNTR"/>
    <property type="match status" value="1"/>
</dbReference>
<keyword evidence="3" id="KW-0804">Transcription</keyword>
<name>H3NQ85_9FIRM</name>
<dbReference type="PANTHER" id="PTHR44846">
    <property type="entry name" value="MANNOSYL-D-GLYCERATE TRANSPORT/METABOLISM SYSTEM REPRESSOR MNGR-RELATED"/>
    <property type="match status" value="1"/>
</dbReference>
<dbReference type="SMART" id="SM00866">
    <property type="entry name" value="UTRA"/>
    <property type="match status" value="1"/>
</dbReference>
<dbReference type="RefSeq" id="WP_005399011.1">
    <property type="nucleotide sequence ID" value="NZ_JH601088.1"/>
</dbReference>
<dbReference type="Gene3D" id="3.40.1410.10">
    <property type="entry name" value="Chorismate lyase-like"/>
    <property type="match status" value="1"/>
</dbReference>
<dbReference type="GeneID" id="96999446"/>
<dbReference type="STRING" id="883114.HMPREF9709_01496"/>
<keyword evidence="1" id="KW-0805">Transcription regulation</keyword>
<dbReference type="InterPro" id="IPR036390">
    <property type="entry name" value="WH_DNA-bd_sf"/>
</dbReference>
<dbReference type="InterPro" id="IPR000524">
    <property type="entry name" value="Tscrpt_reg_HTH_GntR"/>
</dbReference>
<dbReference type="InterPro" id="IPR028978">
    <property type="entry name" value="Chorismate_lyase_/UTRA_dom_sf"/>
</dbReference>